<dbReference type="GO" id="GO:0044718">
    <property type="term" value="P:siderophore transmembrane transport"/>
    <property type="evidence" value="ECO:0007669"/>
    <property type="project" value="TreeGrafter"/>
</dbReference>
<dbReference type="GO" id="GO:0009279">
    <property type="term" value="C:cell outer membrane"/>
    <property type="evidence" value="ECO:0007669"/>
    <property type="project" value="UniProtKB-SubCell"/>
</dbReference>
<evidence type="ECO:0000259" key="14">
    <source>
        <dbReference type="Pfam" id="PF07715"/>
    </source>
</evidence>
<feature type="signal peptide" evidence="12">
    <location>
        <begin position="1"/>
        <end position="20"/>
    </location>
</feature>
<gene>
    <name evidence="15" type="ORF">D1627_06500</name>
</gene>
<dbReference type="OrthoDB" id="9758870at2"/>
<evidence type="ECO:0000256" key="2">
    <source>
        <dbReference type="ARBA" id="ARBA00022448"/>
    </source>
</evidence>
<dbReference type="Gene3D" id="2.170.130.10">
    <property type="entry name" value="TonB-dependent receptor, plug domain"/>
    <property type="match status" value="1"/>
</dbReference>
<comment type="similarity">
    <text evidence="10 11">Belongs to the TonB-dependent receptor family.</text>
</comment>
<name>A0A399SGZ2_9BACT</name>
<feature type="chain" id="PRO_5017398077" evidence="12">
    <location>
        <begin position="21"/>
        <end position="788"/>
    </location>
</feature>
<dbReference type="PANTHER" id="PTHR30069">
    <property type="entry name" value="TONB-DEPENDENT OUTER MEMBRANE RECEPTOR"/>
    <property type="match status" value="1"/>
</dbReference>
<dbReference type="Pfam" id="PF07715">
    <property type="entry name" value="Plug"/>
    <property type="match status" value="1"/>
</dbReference>
<sequence length="788" mass="88343">MYTFLLLLGLLVGFIPAAYAQPAYTLSGRVTDAETGLPLAGATVFLQELQSAGAITDASGTYSFNARSGMYTLVAKYIGYEIQQEPVQLTKSIVVDVKLVASTYAVREVEVTAQRKPPITETAVMGQLELPLETIKTLPVLFGEVDILKAVQLLPGVQAAGEGGTGFYVRGGGADQNLVLLDKAIVYNPGHLFNFFSVFNSDAIDNTTLIKGNMPAHYGGRLSSVLDIGMKEGNLNDTEVSGGIGLISSRLSVQGPIKAEKSSFILSGRRTYADALFNPFLKNTDQGGVPYYFYDLNGKIIFILSESDKVYFSGYYGRDVGSLTLSDGRFDAEFSWGNASATAHWEHTFNDKLKADFSGILTNYNFQFDWDFGGFKTLVKTGVQDYSLHLDFDYQPSALHHLQYGVQYTYHTLKPRSGTAQNSEGDNFDTDKLRNKYGHETALYISDDVYLSDKLLFSLGLRNSYFNQVGPYTLYQFNENQQATDSTHYTSGENVATYSAWEPRVSVKYELSKTASVKAAFTKSAQYLHLVSNAYTTLPLDVWVPSSAVVEPQRATQYALGYFKSIKQNQYEGSVEIYYKDLKNQLEYRQGYAPGPSNRDLDYEFVSGNGKSYGIELFARKNYGKLQGWLGYTLSRTTRTFPDLNEGKMFPARYDRRHDLSVVGSYTYNDRWTFGGSFVYGTGEATTLPVRRYYIEGTVNYQYGSRNSFRMEPTHRLDLSATLQAKKWRNIESSWTFSIYNVYGRRNPFLYYIDNEGEAYGNTVKLQAKKTSIVPFPLPSVTWNFTWK</sequence>
<accession>A0A399SGZ2</accession>
<dbReference type="Gene3D" id="2.60.40.1120">
    <property type="entry name" value="Carboxypeptidase-like, regulatory domain"/>
    <property type="match status" value="1"/>
</dbReference>
<feature type="domain" description="TonB-dependent receptor-like beta-barrel" evidence="13">
    <location>
        <begin position="270"/>
        <end position="742"/>
    </location>
</feature>
<dbReference type="Pfam" id="PF13715">
    <property type="entry name" value="CarbopepD_reg_2"/>
    <property type="match status" value="1"/>
</dbReference>
<evidence type="ECO:0000256" key="5">
    <source>
        <dbReference type="ARBA" id="ARBA00022729"/>
    </source>
</evidence>
<dbReference type="InterPro" id="IPR000531">
    <property type="entry name" value="Beta-barrel_TonB"/>
</dbReference>
<dbReference type="AlphaFoldDB" id="A0A399SGZ2"/>
<dbReference type="PROSITE" id="PS52016">
    <property type="entry name" value="TONB_DEPENDENT_REC_3"/>
    <property type="match status" value="1"/>
</dbReference>
<keyword evidence="7 10" id="KW-0472">Membrane</keyword>
<protein>
    <submittedName>
        <fullName evidence="15">TonB-dependent receptor</fullName>
    </submittedName>
</protein>
<evidence type="ECO:0000259" key="13">
    <source>
        <dbReference type="Pfam" id="PF00593"/>
    </source>
</evidence>
<dbReference type="Gene3D" id="2.40.170.20">
    <property type="entry name" value="TonB-dependent receptor, beta-barrel domain"/>
    <property type="match status" value="1"/>
</dbReference>
<evidence type="ECO:0000256" key="11">
    <source>
        <dbReference type="RuleBase" id="RU003357"/>
    </source>
</evidence>
<evidence type="ECO:0000256" key="3">
    <source>
        <dbReference type="ARBA" id="ARBA00022452"/>
    </source>
</evidence>
<dbReference type="InterPro" id="IPR036942">
    <property type="entry name" value="Beta-barrel_TonB_sf"/>
</dbReference>
<dbReference type="InterPro" id="IPR037066">
    <property type="entry name" value="Plug_dom_sf"/>
</dbReference>
<dbReference type="EMBL" id="QWGE01000002">
    <property type="protein sequence ID" value="RIJ42089.1"/>
    <property type="molecule type" value="Genomic_DNA"/>
</dbReference>
<evidence type="ECO:0000256" key="6">
    <source>
        <dbReference type="ARBA" id="ARBA00023077"/>
    </source>
</evidence>
<comment type="caution">
    <text evidence="15">The sequence shown here is derived from an EMBL/GenBank/DDBJ whole genome shotgun (WGS) entry which is preliminary data.</text>
</comment>
<evidence type="ECO:0000313" key="15">
    <source>
        <dbReference type="EMBL" id="RIJ42089.1"/>
    </source>
</evidence>
<evidence type="ECO:0000256" key="1">
    <source>
        <dbReference type="ARBA" id="ARBA00004571"/>
    </source>
</evidence>
<keyword evidence="2 10" id="KW-0813">Transport</keyword>
<comment type="subcellular location">
    <subcellularLocation>
        <location evidence="1 10">Cell outer membrane</location>
        <topology evidence="1 10">Multi-pass membrane protein</topology>
    </subcellularLocation>
</comment>
<feature type="domain" description="TonB-dependent receptor plug" evidence="14">
    <location>
        <begin position="145"/>
        <end position="221"/>
    </location>
</feature>
<dbReference type="Pfam" id="PF00593">
    <property type="entry name" value="TonB_dep_Rec_b-barrel"/>
    <property type="match status" value="1"/>
</dbReference>
<keyword evidence="5 12" id="KW-0732">Signal</keyword>
<evidence type="ECO:0000256" key="10">
    <source>
        <dbReference type="PROSITE-ProRule" id="PRU01360"/>
    </source>
</evidence>
<evidence type="ECO:0000256" key="4">
    <source>
        <dbReference type="ARBA" id="ARBA00022692"/>
    </source>
</evidence>
<evidence type="ECO:0000256" key="7">
    <source>
        <dbReference type="ARBA" id="ARBA00023136"/>
    </source>
</evidence>
<dbReference type="InterPro" id="IPR012910">
    <property type="entry name" value="Plug_dom"/>
</dbReference>
<dbReference type="SUPFAM" id="SSF56935">
    <property type="entry name" value="Porins"/>
    <property type="match status" value="1"/>
</dbReference>
<keyword evidence="4 10" id="KW-0812">Transmembrane</keyword>
<evidence type="ECO:0000313" key="16">
    <source>
        <dbReference type="Proteomes" id="UP000266005"/>
    </source>
</evidence>
<organism evidence="15 16">
    <name type="scientific">Pontibacter oryzae</name>
    <dbReference type="NCBI Taxonomy" id="2304593"/>
    <lineage>
        <taxon>Bacteria</taxon>
        <taxon>Pseudomonadati</taxon>
        <taxon>Bacteroidota</taxon>
        <taxon>Cytophagia</taxon>
        <taxon>Cytophagales</taxon>
        <taxon>Hymenobacteraceae</taxon>
        <taxon>Pontibacter</taxon>
    </lineage>
</organism>
<proteinExistence type="inferred from homology"/>
<evidence type="ECO:0000256" key="12">
    <source>
        <dbReference type="SAM" id="SignalP"/>
    </source>
</evidence>
<keyword evidence="9 10" id="KW-0998">Cell outer membrane</keyword>
<dbReference type="PANTHER" id="PTHR30069:SF29">
    <property type="entry name" value="HEMOGLOBIN AND HEMOGLOBIN-HAPTOGLOBIN-BINDING PROTEIN 1-RELATED"/>
    <property type="match status" value="1"/>
</dbReference>
<keyword evidence="6 11" id="KW-0798">TonB box</keyword>
<dbReference type="InterPro" id="IPR008969">
    <property type="entry name" value="CarboxyPept-like_regulatory"/>
</dbReference>
<dbReference type="SUPFAM" id="SSF49464">
    <property type="entry name" value="Carboxypeptidase regulatory domain-like"/>
    <property type="match status" value="1"/>
</dbReference>
<evidence type="ECO:0000256" key="9">
    <source>
        <dbReference type="ARBA" id="ARBA00023237"/>
    </source>
</evidence>
<keyword evidence="3 10" id="KW-1134">Transmembrane beta strand</keyword>
<keyword evidence="16" id="KW-1185">Reference proteome</keyword>
<reference evidence="16" key="1">
    <citation type="submission" date="2018-08" db="EMBL/GenBank/DDBJ databases">
        <title>Mucilaginibacter sp. MYSH2.</title>
        <authorList>
            <person name="Seo T."/>
        </authorList>
    </citation>
    <scope>NUCLEOTIDE SEQUENCE [LARGE SCALE GENOMIC DNA]</scope>
    <source>
        <strain evidence="16">KIRAN</strain>
    </source>
</reference>
<dbReference type="InterPro" id="IPR039426">
    <property type="entry name" value="TonB-dep_rcpt-like"/>
</dbReference>
<dbReference type="GO" id="GO:0015344">
    <property type="term" value="F:siderophore uptake transmembrane transporter activity"/>
    <property type="evidence" value="ECO:0007669"/>
    <property type="project" value="TreeGrafter"/>
</dbReference>
<keyword evidence="8 15" id="KW-0675">Receptor</keyword>
<dbReference type="Proteomes" id="UP000266005">
    <property type="component" value="Unassembled WGS sequence"/>
</dbReference>
<evidence type="ECO:0000256" key="8">
    <source>
        <dbReference type="ARBA" id="ARBA00023170"/>
    </source>
</evidence>